<evidence type="ECO:0000256" key="2">
    <source>
        <dbReference type="ARBA" id="ARBA00009695"/>
    </source>
</evidence>
<evidence type="ECO:0000313" key="9">
    <source>
        <dbReference type="Proteomes" id="UP000664332"/>
    </source>
</evidence>
<dbReference type="InterPro" id="IPR003783">
    <property type="entry name" value="Regulatory_RecX"/>
</dbReference>
<dbReference type="HAMAP" id="MF_01114">
    <property type="entry name" value="RecX"/>
    <property type="match status" value="1"/>
</dbReference>
<dbReference type="Proteomes" id="UP000664332">
    <property type="component" value="Unassembled WGS sequence"/>
</dbReference>
<protein>
    <recommendedName>
        <fullName evidence="3 5">Regulatory protein RecX</fullName>
    </recommendedName>
</protein>
<dbReference type="EMBL" id="JAFLEQ010000003">
    <property type="protein sequence ID" value="MBN9643307.1"/>
    <property type="molecule type" value="Genomic_DNA"/>
</dbReference>
<gene>
    <name evidence="5" type="primary">recX</name>
    <name evidence="8" type="ORF">JZY06_01475</name>
</gene>
<comment type="similarity">
    <text evidence="2 5">Belongs to the RecX family.</text>
</comment>
<dbReference type="InterPro" id="IPR053924">
    <property type="entry name" value="RecX_HTH_2nd"/>
</dbReference>
<dbReference type="Pfam" id="PF21982">
    <property type="entry name" value="RecX_HTH1"/>
    <property type="match status" value="1"/>
</dbReference>
<reference evidence="8" key="1">
    <citation type="submission" date="2021-03" db="EMBL/GenBank/DDBJ databases">
        <authorList>
            <person name="Sun Q."/>
        </authorList>
    </citation>
    <scope>NUCLEOTIDE SEQUENCE</scope>
    <source>
        <strain evidence="8">CCM 8862</strain>
    </source>
</reference>
<name>A0A939E0M9_9CORY</name>
<dbReference type="GO" id="GO:0006282">
    <property type="term" value="P:regulation of DNA repair"/>
    <property type="evidence" value="ECO:0007669"/>
    <property type="project" value="UniProtKB-UniRule"/>
</dbReference>
<dbReference type="PANTHER" id="PTHR33602">
    <property type="entry name" value="REGULATORY PROTEIN RECX FAMILY PROTEIN"/>
    <property type="match status" value="1"/>
</dbReference>
<evidence type="ECO:0000259" key="6">
    <source>
        <dbReference type="Pfam" id="PF02631"/>
    </source>
</evidence>
<dbReference type="InterPro" id="IPR053926">
    <property type="entry name" value="RecX_HTH_1st"/>
</dbReference>
<dbReference type="AlphaFoldDB" id="A0A939E0M9"/>
<evidence type="ECO:0000256" key="1">
    <source>
        <dbReference type="ARBA" id="ARBA00004496"/>
    </source>
</evidence>
<accession>A0A939E0M9</accession>
<dbReference type="GO" id="GO:0005737">
    <property type="term" value="C:cytoplasm"/>
    <property type="evidence" value="ECO:0007669"/>
    <property type="project" value="UniProtKB-SubCell"/>
</dbReference>
<evidence type="ECO:0000313" key="8">
    <source>
        <dbReference type="EMBL" id="MBN9643307.1"/>
    </source>
</evidence>
<comment type="caution">
    <text evidence="8">The sequence shown here is derived from an EMBL/GenBank/DDBJ whole genome shotgun (WGS) entry which is preliminary data.</text>
</comment>
<proteinExistence type="inferred from homology"/>
<feature type="domain" description="RecX first three-helical" evidence="7">
    <location>
        <begin position="49"/>
        <end position="87"/>
    </location>
</feature>
<dbReference type="Gene3D" id="1.10.10.10">
    <property type="entry name" value="Winged helix-like DNA-binding domain superfamily/Winged helix DNA-binding domain"/>
    <property type="match status" value="2"/>
</dbReference>
<comment type="subcellular location">
    <subcellularLocation>
        <location evidence="1 5">Cytoplasm</location>
    </subcellularLocation>
</comment>
<evidence type="ECO:0000256" key="3">
    <source>
        <dbReference type="ARBA" id="ARBA00018111"/>
    </source>
</evidence>
<evidence type="ECO:0000256" key="4">
    <source>
        <dbReference type="ARBA" id="ARBA00022490"/>
    </source>
</evidence>
<feature type="domain" description="RecX second three-helical" evidence="6">
    <location>
        <begin position="94"/>
        <end position="135"/>
    </location>
</feature>
<dbReference type="InterPro" id="IPR036388">
    <property type="entry name" value="WH-like_DNA-bd_sf"/>
</dbReference>
<keyword evidence="9" id="KW-1185">Reference proteome</keyword>
<evidence type="ECO:0000256" key="5">
    <source>
        <dbReference type="HAMAP-Rule" id="MF_01114"/>
    </source>
</evidence>
<organism evidence="8 9">
    <name type="scientific">Corynebacterium mendelii</name>
    <dbReference type="NCBI Taxonomy" id="2765362"/>
    <lineage>
        <taxon>Bacteria</taxon>
        <taxon>Bacillati</taxon>
        <taxon>Actinomycetota</taxon>
        <taxon>Actinomycetes</taxon>
        <taxon>Mycobacteriales</taxon>
        <taxon>Corynebacteriaceae</taxon>
        <taxon>Corynebacterium</taxon>
    </lineage>
</organism>
<comment type="function">
    <text evidence="5">Modulates RecA activity.</text>
</comment>
<dbReference type="PANTHER" id="PTHR33602:SF1">
    <property type="entry name" value="REGULATORY PROTEIN RECX FAMILY PROTEIN"/>
    <property type="match status" value="1"/>
</dbReference>
<dbReference type="RefSeq" id="WP_207117862.1">
    <property type="nucleotide sequence ID" value="NZ_JAFLEQ010000003.1"/>
</dbReference>
<sequence>MDGTQSPDSGAGPDPRVIEALKKAVEHAAHNPRGGLVDPLLEKNKAEVRHRALLLLNQRSRSRGELADRLEQLDFDPELTEMVLDDLQRAGLVDDLAFATEWVRQRHARRGKSRQMLDKELREKKVPAGIRREALDQLDDSAEERTATALAVKKASRITAVPADRAMYDKYLRRILGVLARRGFPQSMSMSLAKKALDDRIAELGGTG</sequence>
<keyword evidence="4 5" id="KW-0963">Cytoplasm</keyword>
<dbReference type="Pfam" id="PF02631">
    <property type="entry name" value="RecX_HTH2"/>
    <property type="match status" value="1"/>
</dbReference>
<evidence type="ECO:0000259" key="7">
    <source>
        <dbReference type="Pfam" id="PF21982"/>
    </source>
</evidence>